<evidence type="ECO:0000256" key="2">
    <source>
        <dbReference type="ARBA" id="ARBA00011643"/>
    </source>
</evidence>
<keyword evidence="4 5" id="KW-0479">Metal-binding</keyword>
<dbReference type="Pfam" id="PF01784">
    <property type="entry name" value="DUF34_NIF3"/>
    <property type="match status" value="1"/>
</dbReference>
<proteinExistence type="inferred from homology"/>
<dbReference type="SUPFAM" id="SSF102705">
    <property type="entry name" value="NIF3 (NGG1p interacting factor 3)-like"/>
    <property type="match status" value="1"/>
</dbReference>
<evidence type="ECO:0000313" key="6">
    <source>
        <dbReference type="EMBL" id="QDU93512.1"/>
    </source>
</evidence>
<name>A0A518DNU5_9BACT</name>
<dbReference type="EMBL" id="CP036433">
    <property type="protein sequence ID" value="QDU93512.1"/>
    <property type="molecule type" value="Genomic_DNA"/>
</dbReference>
<keyword evidence="6" id="KW-0378">Hydrolase</keyword>
<feature type="binding site" evidence="5">
    <location>
        <position position="230"/>
    </location>
    <ligand>
        <name>a divalent metal cation</name>
        <dbReference type="ChEBI" id="CHEBI:60240"/>
        <label>1</label>
    </ligand>
</feature>
<dbReference type="GO" id="GO:0046872">
    <property type="term" value="F:metal ion binding"/>
    <property type="evidence" value="ECO:0007669"/>
    <property type="project" value="UniProtKB-KW"/>
</dbReference>
<gene>
    <name evidence="6" type="ORF">Pla8534_12920</name>
</gene>
<feature type="binding site" evidence="5">
    <location>
        <position position="66"/>
    </location>
    <ligand>
        <name>a divalent metal cation</name>
        <dbReference type="ChEBI" id="CHEBI:60240"/>
        <label>1</label>
    </ligand>
</feature>
<feature type="binding site" evidence="5">
    <location>
        <position position="65"/>
    </location>
    <ligand>
        <name>a divalent metal cation</name>
        <dbReference type="ChEBI" id="CHEBI:60240"/>
        <label>1</label>
    </ligand>
</feature>
<dbReference type="FunFam" id="3.40.1390.30:FF:000001">
    <property type="entry name" value="GTP cyclohydrolase 1 type 2"/>
    <property type="match status" value="1"/>
</dbReference>
<accession>A0A518DNU5</accession>
<dbReference type="AlphaFoldDB" id="A0A518DNU5"/>
<dbReference type="NCBIfam" id="TIGR00486">
    <property type="entry name" value="YbgI_SA1388"/>
    <property type="match status" value="1"/>
</dbReference>
<dbReference type="Proteomes" id="UP000317648">
    <property type="component" value="Chromosome"/>
</dbReference>
<evidence type="ECO:0000256" key="1">
    <source>
        <dbReference type="ARBA" id="ARBA00006964"/>
    </source>
</evidence>
<dbReference type="KEGG" id="lcre:Pla8534_12920"/>
<comment type="similarity">
    <text evidence="1">Belongs to the GTP cyclohydrolase I type 2/NIF3 family.</text>
</comment>
<keyword evidence="7" id="KW-1185">Reference proteome</keyword>
<dbReference type="GO" id="GO:0016787">
    <property type="term" value="F:hydrolase activity"/>
    <property type="evidence" value="ECO:0007669"/>
    <property type="project" value="UniProtKB-KW"/>
</dbReference>
<evidence type="ECO:0000256" key="5">
    <source>
        <dbReference type="PIRSR" id="PIRSR602678-1"/>
    </source>
</evidence>
<organism evidence="6 7">
    <name type="scientific">Lignipirellula cremea</name>
    <dbReference type="NCBI Taxonomy" id="2528010"/>
    <lineage>
        <taxon>Bacteria</taxon>
        <taxon>Pseudomonadati</taxon>
        <taxon>Planctomycetota</taxon>
        <taxon>Planctomycetia</taxon>
        <taxon>Pirellulales</taxon>
        <taxon>Pirellulaceae</taxon>
        <taxon>Lignipirellula</taxon>
    </lineage>
</organism>
<feature type="binding site" evidence="5">
    <location>
        <position position="104"/>
    </location>
    <ligand>
        <name>a divalent metal cation</name>
        <dbReference type="ChEBI" id="CHEBI:60240"/>
        <label>1</label>
    </ligand>
</feature>
<dbReference type="RefSeq" id="WP_231756538.1">
    <property type="nucleotide sequence ID" value="NZ_CP036433.1"/>
</dbReference>
<dbReference type="PANTHER" id="PTHR13799:SF14">
    <property type="entry name" value="GTP CYCLOHYDROLASE 1 TYPE 2 HOMOLOG"/>
    <property type="match status" value="1"/>
</dbReference>
<dbReference type="GO" id="GO:0005737">
    <property type="term" value="C:cytoplasm"/>
    <property type="evidence" value="ECO:0007669"/>
    <property type="project" value="TreeGrafter"/>
</dbReference>
<feature type="binding site" evidence="5">
    <location>
        <position position="226"/>
    </location>
    <ligand>
        <name>a divalent metal cation</name>
        <dbReference type="ChEBI" id="CHEBI:60240"/>
        <label>1</label>
    </ligand>
</feature>
<dbReference type="InterPro" id="IPR002678">
    <property type="entry name" value="DUF34/NIF3"/>
</dbReference>
<evidence type="ECO:0000256" key="3">
    <source>
        <dbReference type="ARBA" id="ARBA00022112"/>
    </source>
</evidence>
<evidence type="ECO:0000313" key="7">
    <source>
        <dbReference type="Proteomes" id="UP000317648"/>
    </source>
</evidence>
<reference evidence="6 7" key="1">
    <citation type="submission" date="2019-02" db="EMBL/GenBank/DDBJ databases">
        <title>Deep-cultivation of Planctomycetes and their phenomic and genomic characterization uncovers novel biology.</title>
        <authorList>
            <person name="Wiegand S."/>
            <person name="Jogler M."/>
            <person name="Boedeker C."/>
            <person name="Pinto D."/>
            <person name="Vollmers J."/>
            <person name="Rivas-Marin E."/>
            <person name="Kohn T."/>
            <person name="Peeters S.H."/>
            <person name="Heuer A."/>
            <person name="Rast P."/>
            <person name="Oberbeckmann S."/>
            <person name="Bunk B."/>
            <person name="Jeske O."/>
            <person name="Meyerdierks A."/>
            <person name="Storesund J.E."/>
            <person name="Kallscheuer N."/>
            <person name="Luecker S."/>
            <person name="Lage O.M."/>
            <person name="Pohl T."/>
            <person name="Merkel B.J."/>
            <person name="Hornburger P."/>
            <person name="Mueller R.-W."/>
            <person name="Bruemmer F."/>
            <person name="Labrenz M."/>
            <person name="Spormann A.M."/>
            <person name="Op den Camp H."/>
            <person name="Overmann J."/>
            <person name="Amann R."/>
            <person name="Jetten M.S.M."/>
            <person name="Mascher T."/>
            <person name="Medema M.H."/>
            <person name="Devos D.P."/>
            <person name="Kaster A.-K."/>
            <person name="Ovreas L."/>
            <person name="Rohde M."/>
            <person name="Galperin M.Y."/>
            <person name="Jogler C."/>
        </authorList>
    </citation>
    <scope>NUCLEOTIDE SEQUENCE [LARGE SCALE GENOMIC DNA]</scope>
    <source>
        <strain evidence="6 7">Pla85_3_4</strain>
    </source>
</reference>
<comment type="subunit">
    <text evidence="2">Homohexamer.</text>
</comment>
<evidence type="ECO:0000256" key="4">
    <source>
        <dbReference type="ARBA" id="ARBA00022723"/>
    </source>
</evidence>
<dbReference type="InterPro" id="IPR036069">
    <property type="entry name" value="DUF34/NIF3_sf"/>
</dbReference>
<dbReference type="Gene3D" id="3.40.1390.30">
    <property type="entry name" value="NIF3 (NGG1p interacting factor 3)-like"/>
    <property type="match status" value="2"/>
</dbReference>
<sequence>MTVLQQVCGFLEQFAPRRLAEDWDNVGLLVGDRAQPIERIMTCLTITPASVAEAIRERAQLIVAHHPLPFRPLKTITSDTVAGRMLLELIRGQVAIYSPHTSFDSAAVGINQQLAEGLGLTDIQPLQPRVDDPDNLGAGRKGAFAAPLPVREVVARLKTFLRIDGMHLVGDDAAEVRTAAVACGSAGSFLDAALRAKCDLFVTGETTFHTCLEAESRGIALLLPGHYATERFAVEQLAGVLQKQFPELQAWASVDEADPLTWI</sequence>
<protein>
    <recommendedName>
        <fullName evidence="3">GTP cyclohydrolase 1 type 2 homolog</fullName>
    </recommendedName>
</protein>
<dbReference type="PANTHER" id="PTHR13799">
    <property type="entry name" value="NGG1 INTERACTING FACTOR 3"/>
    <property type="match status" value="1"/>
</dbReference>